<dbReference type="KEGG" id="pmet:G4Y79_08525"/>
<gene>
    <name evidence="2" type="ORF">G4Y79_08525</name>
</gene>
<organism evidence="2 3">
    <name type="scientific">Phototrophicus methaneseepsis</name>
    <dbReference type="NCBI Taxonomy" id="2710758"/>
    <lineage>
        <taxon>Bacteria</taxon>
        <taxon>Bacillati</taxon>
        <taxon>Chloroflexota</taxon>
        <taxon>Candidatus Thermofontia</taxon>
        <taxon>Phototrophicales</taxon>
        <taxon>Phototrophicaceae</taxon>
        <taxon>Phototrophicus</taxon>
    </lineage>
</organism>
<dbReference type="InterPro" id="IPR018713">
    <property type="entry name" value="MPAB/Lcp_cat_dom"/>
</dbReference>
<dbReference type="PANTHER" id="PTHR36124">
    <property type="match status" value="1"/>
</dbReference>
<dbReference type="EMBL" id="CP062983">
    <property type="protein sequence ID" value="QPC84405.1"/>
    <property type="molecule type" value="Genomic_DNA"/>
</dbReference>
<dbReference type="InterPro" id="IPR046366">
    <property type="entry name" value="MPAB"/>
</dbReference>
<dbReference type="PANTHER" id="PTHR36124:SF1">
    <property type="entry name" value="ER-BOUND OXYGENASE MPAB_MPAB'_RUBBER OXYGENASE CATALYTIC DOMAIN-CONTAINING PROTEIN"/>
    <property type="match status" value="1"/>
</dbReference>
<dbReference type="Pfam" id="PF09995">
    <property type="entry name" value="MPAB_Lcp_cat"/>
    <property type="match status" value="1"/>
</dbReference>
<evidence type="ECO:0000259" key="1">
    <source>
        <dbReference type="Pfam" id="PF09995"/>
    </source>
</evidence>
<dbReference type="Proteomes" id="UP000594468">
    <property type="component" value="Chromosome"/>
</dbReference>
<name>A0A7S8IF71_9CHLR</name>
<protein>
    <submittedName>
        <fullName evidence="2">DUF2236 domain-containing protein</fullName>
    </submittedName>
</protein>
<keyword evidence="3" id="KW-1185">Reference proteome</keyword>
<sequence>MENAHIQTHAPIHSRDRFAISRYVEENLDPETDYEEIVFLIGAYEYPWLIRKSLEFALFRTYGVPHTSRILRATGQFARHGQKRYDDTTLLLAGIAEKGIDSDYGRAAIAGMNRFHGRYHIQNRDMLYVLSTFVFEPIRWHEAFGWRIPTEKERLANFIFWREIGKRMGIQDIPETLIEFEAFNIAHEEAHFVYDEANHAIGEATVHIFLSWYPAFVRPLGRQIIYSFLDDRLLQAFGFPKPSKFIRWGAKAALWAMGRVMRYLPPRRSPYLYTEVPTRTYPEGFSVTELGPRDPAPGD</sequence>
<dbReference type="RefSeq" id="WP_195172468.1">
    <property type="nucleotide sequence ID" value="NZ_CP062983.1"/>
</dbReference>
<evidence type="ECO:0000313" key="2">
    <source>
        <dbReference type="EMBL" id="QPC84405.1"/>
    </source>
</evidence>
<proteinExistence type="predicted"/>
<dbReference type="GO" id="GO:0016491">
    <property type="term" value="F:oxidoreductase activity"/>
    <property type="evidence" value="ECO:0007669"/>
    <property type="project" value="InterPro"/>
</dbReference>
<evidence type="ECO:0000313" key="3">
    <source>
        <dbReference type="Proteomes" id="UP000594468"/>
    </source>
</evidence>
<dbReference type="AlphaFoldDB" id="A0A7S8IF71"/>
<feature type="domain" description="ER-bound oxygenase mpaB/mpaB'/Rubber oxygenase catalytic" evidence="1">
    <location>
        <begin position="76"/>
        <end position="259"/>
    </location>
</feature>
<reference evidence="2 3" key="1">
    <citation type="submission" date="2020-02" db="EMBL/GenBank/DDBJ databases">
        <authorList>
            <person name="Zheng R.K."/>
            <person name="Sun C.M."/>
        </authorList>
    </citation>
    <scope>NUCLEOTIDE SEQUENCE [LARGE SCALE GENOMIC DNA]</scope>
    <source>
        <strain evidence="3">rifampicinis</strain>
    </source>
</reference>
<accession>A0A7S8IF71</accession>